<evidence type="ECO:0000256" key="3">
    <source>
        <dbReference type="ARBA" id="ARBA00022723"/>
    </source>
</evidence>
<dbReference type="GO" id="GO:0046872">
    <property type="term" value="F:metal ion binding"/>
    <property type="evidence" value="ECO:0007669"/>
    <property type="project" value="UniProtKB-KW"/>
</dbReference>
<keyword evidence="5 7" id="KW-0862">Zinc</keyword>
<organism evidence="9 10">
    <name type="scientific">Suhomyces tanzawaensis NRRL Y-17324</name>
    <dbReference type="NCBI Taxonomy" id="984487"/>
    <lineage>
        <taxon>Eukaryota</taxon>
        <taxon>Fungi</taxon>
        <taxon>Dikarya</taxon>
        <taxon>Ascomycota</taxon>
        <taxon>Saccharomycotina</taxon>
        <taxon>Pichiomycetes</taxon>
        <taxon>Debaryomycetaceae</taxon>
        <taxon>Suhomyces</taxon>
    </lineage>
</organism>
<evidence type="ECO:0000256" key="2">
    <source>
        <dbReference type="ARBA" id="ARBA00022670"/>
    </source>
</evidence>
<dbReference type="SUPFAM" id="SSF55031">
    <property type="entry name" value="Bacterial exopeptidase dimerisation domain"/>
    <property type="match status" value="1"/>
</dbReference>
<feature type="binding site" evidence="7">
    <location>
        <position position="147"/>
    </location>
    <ligand>
        <name>Zn(2+)</name>
        <dbReference type="ChEBI" id="CHEBI:29105"/>
        <label>2</label>
    </ligand>
</feature>
<feature type="active site" description="Proton acceptor" evidence="6">
    <location>
        <position position="216"/>
    </location>
</feature>
<dbReference type="GeneID" id="30985853"/>
<keyword evidence="2" id="KW-0645">Protease</keyword>
<keyword evidence="4" id="KW-0378">Hydrolase</keyword>
<reference evidence="10" key="1">
    <citation type="submission" date="2016-05" db="EMBL/GenBank/DDBJ databases">
        <title>Comparative genomics of biotechnologically important yeasts.</title>
        <authorList>
            <consortium name="DOE Joint Genome Institute"/>
            <person name="Riley R."/>
            <person name="Haridas S."/>
            <person name="Wolfe K.H."/>
            <person name="Lopes M.R."/>
            <person name="Hittinger C.T."/>
            <person name="Goker M."/>
            <person name="Salamov A."/>
            <person name="Wisecaver J."/>
            <person name="Long T.M."/>
            <person name="Aerts A.L."/>
            <person name="Barry K."/>
            <person name="Choi C."/>
            <person name="Clum A."/>
            <person name="Coughlan A.Y."/>
            <person name="Deshpande S."/>
            <person name="Douglass A.P."/>
            <person name="Hanson S.J."/>
            <person name="Klenk H.-P."/>
            <person name="Labutti K."/>
            <person name="Lapidus A."/>
            <person name="Lindquist E."/>
            <person name="Lipzen A."/>
            <person name="Meier-Kolthoff J.P."/>
            <person name="Ohm R.A."/>
            <person name="Otillar R.P."/>
            <person name="Pangilinan J."/>
            <person name="Peng Y."/>
            <person name="Rokas A."/>
            <person name="Rosa C.A."/>
            <person name="Scheuner C."/>
            <person name="Sibirny A.A."/>
            <person name="Slot J.C."/>
            <person name="Stielow J.B."/>
            <person name="Sun H."/>
            <person name="Kurtzman C.P."/>
            <person name="Blackwell M."/>
            <person name="Grigoriev I.V."/>
            <person name="Jeffries T.W."/>
        </authorList>
    </citation>
    <scope>NUCLEOTIDE SEQUENCE [LARGE SCALE GENOMIC DNA]</scope>
    <source>
        <strain evidence="10">NRRL Y-17324</strain>
    </source>
</reference>
<feature type="domain" description="Peptidase M20 dimerisation" evidence="8">
    <location>
        <begin position="266"/>
        <end position="416"/>
    </location>
</feature>
<name>A0A1E4SFC5_9ASCO</name>
<dbReference type="AlphaFoldDB" id="A0A1E4SFC5"/>
<dbReference type="Pfam" id="PF01546">
    <property type="entry name" value="Peptidase_M20"/>
    <property type="match status" value="1"/>
</dbReference>
<dbReference type="Proteomes" id="UP000094285">
    <property type="component" value="Unassembled WGS sequence"/>
</dbReference>
<dbReference type="GO" id="GO:0051603">
    <property type="term" value="P:proteolysis involved in protein catabolic process"/>
    <property type="evidence" value="ECO:0007669"/>
    <property type="project" value="TreeGrafter"/>
</dbReference>
<gene>
    <name evidence="9" type="ORF">CANTADRAFT_90603</name>
</gene>
<dbReference type="Gene3D" id="1.10.150.900">
    <property type="match status" value="1"/>
</dbReference>
<evidence type="ECO:0000256" key="4">
    <source>
        <dbReference type="ARBA" id="ARBA00022801"/>
    </source>
</evidence>
<keyword evidence="10" id="KW-1185">Reference proteome</keyword>
<dbReference type="Pfam" id="PF07687">
    <property type="entry name" value="M20_dimer"/>
    <property type="match status" value="1"/>
</dbReference>
<evidence type="ECO:0000313" key="9">
    <source>
        <dbReference type="EMBL" id="ODV78234.1"/>
    </source>
</evidence>
<evidence type="ECO:0000256" key="5">
    <source>
        <dbReference type="ARBA" id="ARBA00022833"/>
    </source>
</evidence>
<dbReference type="InterPro" id="IPR001261">
    <property type="entry name" value="ArgE/DapE_CS"/>
</dbReference>
<dbReference type="InterPro" id="IPR047177">
    <property type="entry name" value="Pept_M20A"/>
</dbReference>
<evidence type="ECO:0000313" key="10">
    <source>
        <dbReference type="Proteomes" id="UP000094285"/>
    </source>
</evidence>
<keyword evidence="9" id="KW-0121">Carboxypeptidase</keyword>
<evidence type="ECO:0000259" key="8">
    <source>
        <dbReference type="Pfam" id="PF07687"/>
    </source>
</evidence>
<dbReference type="PANTHER" id="PTHR45962">
    <property type="entry name" value="N-FATTY-ACYL-AMINO ACID SYNTHASE/HYDROLASE PM20D1"/>
    <property type="match status" value="1"/>
</dbReference>
<dbReference type="InterPro" id="IPR002933">
    <property type="entry name" value="Peptidase_M20"/>
</dbReference>
<feature type="binding site" evidence="7">
    <location>
        <position position="217"/>
    </location>
    <ligand>
        <name>Zn(2+)</name>
        <dbReference type="ChEBI" id="CHEBI:29105"/>
        <label>1</label>
    </ligand>
</feature>
<feature type="binding site" evidence="7">
    <location>
        <position position="529"/>
    </location>
    <ligand>
        <name>Zn(2+)</name>
        <dbReference type="ChEBI" id="CHEBI:29105"/>
        <label>1</label>
    </ligand>
</feature>
<evidence type="ECO:0000256" key="1">
    <source>
        <dbReference type="ARBA" id="ARBA00006247"/>
    </source>
</evidence>
<comment type="similarity">
    <text evidence="1">Belongs to the peptidase M20A family.</text>
</comment>
<feature type="active site" evidence="6">
    <location>
        <position position="149"/>
    </location>
</feature>
<dbReference type="GO" id="GO:0000328">
    <property type="term" value="C:fungal-type vacuole lumen"/>
    <property type="evidence" value="ECO:0007669"/>
    <property type="project" value="TreeGrafter"/>
</dbReference>
<accession>A0A1E4SFC5</accession>
<dbReference type="Gene3D" id="3.30.70.360">
    <property type="match status" value="1"/>
</dbReference>
<dbReference type="RefSeq" id="XP_020063356.1">
    <property type="nucleotide sequence ID" value="XM_020211717.1"/>
</dbReference>
<dbReference type="InterPro" id="IPR017141">
    <property type="entry name" value="Pept_M20_carboxypep"/>
</dbReference>
<proteinExistence type="inferred from homology"/>
<sequence length="560" mass="63086">MVSQMNIGRSKIDRILLSIFCITILLGPKLIHDNLWRVKTSDVRLGSYSEDNSTVVKIISDGEFRNQSAKKLSEAVQIKTDVYDKSPPMSTNNTYWEDKFRPFHEYLKSTFPIVWDDFEIEFINKWGLVLTWKGSQEELKPILLTAHQDVVPIQDASLDEWTYPPYSGYYDGEYLWGRGSADCKNLLIGLLESAEELLNNGFVPKRTIVYGFGFDEEIGGSRGAFFINDFLLKRYGENSFYAIIDEGGQGLTEENGVLLALPGTREKGSLDLLIELYGPGGHSSMPPDKTLIGIVAELIESLENDPFEGIFSPENPTFHEYQCIAIHSPTLNKNIKEAILRASKDKFANKEAIRFLSNKSSLSRYLITTSQAIDIITGGEKANALPEHVEFVINNRIAVESSVNYTINSTLQHIQSVASRFNLGIELDGIVIKNKTKNGYFHVHKKSYLEPAPITPSNDKTWSLLAGSIRHVYEDIAFADPSSAYHDRIVIVAPGIATGNTDTQHYWKLTDHIFRYRPGAGQTVETHAHGVNEKISMDSHLQLVAFYYEYLQLINENAHD</sequence>
<dbReference type="FunFam" id="3.40.630.10:FF:000027">
    <property type="entry name" value="N-fatty-acyl-amino acid synthase/hydrolase PM20D1"/>
    <property type="match status" value="1"/>
</dbReference>
<dbReference type="PANTHER" id="PTHR45962:SF1">
    <property type="entry name" value="N-FATTY-ACYL-AMINO ACID SYNTHASE_HYDROLASE PM20D1"/>
    <property type="match status" value="1"/>
</dbReference>
<feature type="binding site" evidence="7">
    <location>
        <position position="182"/>
    </location>
    <ligand>
        <name>Zn(2+)</name>
        <dbReference type="ChEBI" id="CHEBI:29105"/>
        <label>1</label>
    </ligand>
</feature>
<dbReference type="PIRSF" id="PIRSF037217">
    <property type="entry name" value="Carboxypeptidase_S"/>
    <property type="match status" value="1"/>
</dbReference>
<feature type="binding site" evidence="7">
    <location>
        <position position="245"/>
    </location>
    <ligand>
        <name>Zn(2+)</name>
        <dbReference type="ChEBI" id="CHEBI:29105"/>
        <label>2</label>
    </ligand>
</feature>
<dbReference type="EMBL" id="KV453913">
    <property type="protein sequence ID" value="ODV78234.1"/>
    <property type="molecule type" value="Genomic_DNA"/>
</dbReference>
<dbReference type="InterPro" id="IPR011650">
    <property type="entry name" value="Peptidase_M20_dimer"/>
</dbReference>
<dbReference type="STRING" id="984487.A0A1E4SFC5"/>
<dbReference type="Gene3D" id="3.40.630.10">
    <property type="entry name" value="Zn peptidases"/>
    <property type="match status" value="1"/>
</dbReference>
<keyword evidence="3 7" id="KW-0479">Metal-binding</keyword>
<dbReference type="SUPFAM" id="SSF53187">
    <property type="entry name" value="Zn-dependent exopeptidases"/>
    <property type="match status" value="1"/>
</dbReference>
<feature type="binding site" evidence="7">
    <location>
        <position position="182"/>
    </location>
    <ligand>
        <name>Zn(2+)</name>
        <dbReference type="ChEBI" id="CHEBI:29105"/>
        <label>2</label>
    </ligand>
</feature>
<dbReference type="InterPro" id="IPR036264">
    <property type="entry name" value="Bact_exopeptidase_dim_dom"/>
</dbReference>
<dbReference type="CDD" id="cd05674">
    <property type="entry name" value="M20_yscS"/>
    <property type="match status" value="1"/>
</dbReference>
<evidence type="ECO:0000256" key="7">
    <source>
        <dbReference type="PIRSR" id="PIRSR037217-2"/>
    </source>
</evidence>
<protein>
    <submittedName>
        <fullName evidence="9">Carboxypeptidase S</fullName>
    </submittedName>
</protein>
<evidence type="ECO:0000256" key="6">
    <source>
        <dbReference type="PIRSR" id="PIRSR037217-1"/>
    </source>
</evidence>
<dbReference type="PROSITE" id="PS00758">
    <property type="entry name" value="ARGE_DAPE_CPG2_1"/>
    <property type="match status" value="1"/>
</dbReference>
<dbReference type="OrthoDB" id="3064516at2759"/>
<dbReference type="GO" id="GO:0004181">
    <property type="term" value="F:metallocarboxypeptidase activity"/>
    <property type="evidence" value="ECO:0007669"/>
    <property type="project" value="InterPro"/>
</dbReference>